<evidence type="ECO:0000259" key="1">
    <source>
        <dbReference type="Pfam" id="PF10022"/>
    </source>
</evidence>
<dbReference type="AlphaFoldDB" id="A0A0R1N8G0"/>
<accession>A0A0R1N8G0</accession>
<keyword evidence="4" id="KW-1185">Reference proteome</keyword>
<sequence length="633" mass="72664">MTPPLFNVQLKKNPLETQADMEKALLDLLTPAMTVMLTENRPGRFKLSSHGAVYTADRTEIEGFMRLLWGLGPLFSQPRRITEHFTWWEFVRTSIVIGTDPESEWYWGQGPLQDYDQLFVEMGALSAFLFETESSFWRHLTTKEQTQILNWLAQINQRVLPKTNWLLFRVMVNAWFVHVGQSDHQRQIDADFAITNGHYLDHGWSFDGYENQIDNYIPFAYQFFTLLYVAFAQPQDAQEKLLRERATAFVKSYANWFAADGAGLPFGRSLDYRFAQGAFWAACAFAHIAMPEGYALGDVKHLLLNNLRWWFSQDMFQSDGLLPVGYAYPNMNFAEGYNAPASAYWALKTFIFMALPADDPFWQVREAERFQFEPVKRQPEPRMLVVHSRTGQEVQAFTAGQHSHEHAHGAAKYEKYVYSSSFAFSTPKGSTLLKQGAFDSTLAVSESDEFWRTAFHYTDWQIHDDYVYSQWQPWPDVTIDNFVIPQMPWHVRVHHLYTARTLHLAEGSFSAPDSGAADEKELITDIPHSVFYTSRVGVVGLVALTPVWAVELSTPEPNTNIDFPKTRLPLQTATLAPGEHTWMALFLGDRESESMVNNQIIVPTVSQDGAQVTIQWSDQTRTIHLAEWSKEVR</sequence>
<dbReference type="InterPro" id="IPR049237">
    <property type="entry name" value="DUF2264_C"/>
</dbReference>
<dbReference type="Pfam" id="PF20938">
    <property type="entry name" value="DUF2264_C"/>
    <property type="match status" value="1"/>
</dbReference>
<evidence type="ECO:0008006" key="5">
    <source>
        <dbReference type="Google" id="ProtNLM"/>
    </source>
</evidence>
<proteinExistence type="predicted"/>
<reference evidence="3 4" key="1">
    <citation type="journal article" date="2015" name="Genome Announc.">
        <title>Expanding the biotechnology potential of lactobacilli through comparative genomics of 213 strains and associated genera.</title>
        <authorList>
            <person name="Sun Z."/>
            <person name="Harris H.M."/>
            <person name="McCann A."/>
            <person name="Guo C."/>
            <person name="Argimon S."/>
            <person name="Zhang W."/>
            <person name="Yang X."/>
            <person name="Jeffery I.B."/>
            <person name="Cooney J.C."/>
            <person name="Kagawa T.F."/>
            <person name="Liu W."/>
            <person name="Song Y."/>
            <person name="Salvetti E."/>
            <person name="Wrobel A."/>
            <person name="Rasinkangas P."/>
            <person name="Parkhill J."/>
            <person name="Rea M.C."/>
            <person name="O'Sullivan O."/>
            <person name="Ritari J."/>
            <person name="Douillard F.P."/>
            <person name="Paul Ross R."/>
            <person name="Yang R."/>
            <person name="Briner A.E."/>
            <person name="Felis G.E."/>
            <person name="de Vos W.M."/>
            <person name="Barrangou R."/>
            <person name="Klaenhammer T.R."/>
            <person name="Caufield P.W."/>
            <person name="Cui Y."/>
            <person name="Zhang H."/>
            <person name="O'Toole P.W."/>
        </authorList>
    </citation>
    <scope>NUCLEOTIDE SEQUENCE [LARGE SCALE GENOMIC DNA]</scope>
    <source>
        <strain evidence="3 4">DSM 12744</strain>
    </source>
</reference>
<feature type="domain" description="DUF2264" evidence="1">
    <location>
        <begin position="17"/>
        <end position="367"/>
    </location>
</feature>
<feature type="domain" description="DUF2264" evidence="2">
    <location>
        <begin position="379"/>
        <end position="583"/>
    </location>
</feature>
<dbReference type="STRING" id="1423792.FD09_GL001814"/>
<dbReference type="PATRIC" id="fig|1423792.3.peg.1839"/>
<organism evidence="3 4">
    <name type="scientific">Schleiferilactobacillus perolens DSM 12744</name>
    <dbReference type="NCBI Taxonomy" id="1423792"/>
    <lineage>
        <taxon>Bacteria</taxon>
        <taxon>Bacillati</taxon>
        <taxon>Bacillota</taxon>
        <taxon>Bacilli</taxon>
        <taxon>Lactobacillales</taxon>
        <taxon>Lactobacillaceae</taxon>
        <taxon>Schleiferilactobacillus</taxon>
    </lineage>
</organism>
<gene>
    <name evidence="3" type="ORF">FD09_GL001814</name>
</gene>
<dbReference type="InterPro" id="IPR049349">
    <property type="entry name" value="DUF2264_N"/>
</dbReference>
<dbReference type="PANTHER" id="PTHR35339">
    <property type="entry name" value="LINALOOL DEHYDRATASE_ISOMERASE DOMAIN-CONTAINING PROTEIN"/>
    <property type="match status" value="1"/>
</dbReference>
<dbReference type="RefSeq" id="WP_057818660.1">
    <property type="nucleotide sequence ID" value="NZ_AZEC01000003.1"/>
</dbReference>
<evidence type="ECO:0000259" key="2">
    <source>
        <dbReference type="Pfam" id="PF20938"/>
    </source>
</evidence>
<dbReference type="EMBL" id="AZEC01000003">
    <property type="protein sequence ID" value="KRL13786.1"/>
    <property type="molecule type" value="Genomic_DNA"/>
</dbReference>
<dbReference type="InterPro" id="IPR016624">
    <property type="entry name" value="UCP014753"/>
</dbReference>
<dbReference type="PIRSF" id="PIRSF014753">
    <property type="entry name" value="UCP014753"/>
    <property type="match status" value="1"/>
</dbReference>
<protein>
    <recommendedName>
        <fullName evidence="5">DUF2264 domain-containing protein</fullName>
    </recommendedName>
</protein>
<comment type="caution">
    <text evidence="3">The sequence shown here is derived from an EMBL/GenBank/DDBJ whole genome shotgun (WGS) entry which is preliminary data.</text>
</comment>
<dbReference type="Proteomes" id="UP000051330">
    <property type="component" value="Unassembled WGS sequence"/>
</dbReference>
<evidence type="ECO:0000313" key="4">
    <source>
        <dbReference type="Proteomes" id="UP000051330"/>
    </source>
</evidence>
<evidence type="ECO:0000313" key="3">
    <source>
        <dbReference type="EMBL" id="KRL13786.1"/>
    </source>
</evidence>
<dbReference type="OrthoDB" id="9813465at2"/>
<dbReference type="PANTHER" id="PTHR35339:SF4">
    <property type="entry name" value="LINALOOL DEHYDRATASE_ISOMERASE DOMAIN-CONTAINING PROTEIN"/>
    <property type="match status" value="1"/>
</dbReference>
<dbReference type="Pfam" id="PF10022">
    <property type="entry name" value="DUF2264"/>
    <property type="match status" value="1"/>
</dbReference>
<name>A0A0R1N8G0_9LACO</name>